<evidence type="ECO:0000313" key="5">
    <source>
        <dbReference type="EMBL" id="RFU25790.1"/>
    </source>
</evidence>
<dbReference type="SMART" id="SM00922">
    <property type="entry name" value="MR_MLE"/>
    <property type="match status" value="1"/>
</dbReference>
<dbReference type="SUPFAM" id="SSF51604">
    <property type="entry name" value="Enolase C-terminal domain-like"/>
    <property type="match status" value="1"/>
</dbReference>
<name>A0A3E2GXC4_SCYLI</name>
<proteinExistence type="predicted"/>
<dbReference type="EMBL" id="NCSJ02000304">
    <property type="protein sequence ID" value="RFU25790.1"/>
    <property type="molecule type" value="Genomic_DNA"/>
</dbReference>
<dbReference type="InterPro" id="IPR029017">
    <property type="entry name" value="Enolase-like_N"/>
</dbReference>
<reference evidence="5 6" key="1">
    <citation type="submission" date="2018-05" db="EMBL/GenBank/DDBJ databases">
        <title>Draft genome sequence of Scytalidium lignicola DSM 105466, a ubiquitous saprotrophic fungus.</title>
        <authorList>
            <person name="Buettner E."/>
            <person name="Gebauer A.M."/>
            <person name="Hofrichter M."/>
            <person name="Liers C."/>
            <person name="Kellner H."/>
        </authorList>
    </citation>
    <scope>NUCLEOTIDE SEQUENCE [LARGE SCALE GENOMIC DNA]</scope>
    <source>
        <strain evidence="5 6">DSM 105466</strain>
    </source>
</reference>
<dbReference type="OrthoDB" id="14161at2759"/>
<dbReference type="SUPFAM" id="SSF54826">
    <property type="entry name" value="Enolase N-terminal domain-like"/>
    <property type="match status" value="1"/>
</dbReference>
<dbReference type="SFLD" id="SFLDS00001">
    <property type="entry name" value="Enolase"/>
    <property type="match status" value="1"/>
</dbReference>
<gene>
    <name evidence="5" type="ORF">B7463_g10558</name>
</gene>
<dbReference type="InterPro" id="IPR046945">
    <property type="entry name" value="RHMD-like"/>
</dbReference>
<dbReference type="OMA" id="ELICMAL"/>
<dbReference type="InterPro" id="IPR018110">
    <property type="entry name" value="Mandel_Rmase/mucon_lact_enz_CS"/>
</dbReference>
<dbReference type="GO" id="GO:0000287">
    <property type="term" value="F:magnesium ion binding"/>
    <property type="evidence" value="ECO:0007669"/>
    <property type="project" value="TreeGrafter"/>
</dbReference>
<comment type="cofactor">
    <cofactor evidence="1">
        <name>Mg(2+)</name>
        <dbReference type="ChEBI" id="CHEBI:18420"/>
    </cofactor>
</comment>
<evidence type="ECO:0000313" key="6">
    <source>
        <dbReference type="Proteomes" id="UP000258309"/>
    </source>
</evidence>
<dbReference type="InterPro" id="IPR036849">
    <property type="entry name" value="Enolase-like_C_sf"/>
</dbReference>
<dbReference type="InterPro" id="IPR029065">
    <property type="entry name" value="Enolase_C-like"/>
</dbReference>
<organism evidence="5 6">
    <name type="scientific">Scytalidium lignicola</name>
    <name type="common">Hyphomycete</name>
    <dbReference type="NCBI Taxonomy" id="5539"/>
    <lineage>
        <taxon>Eukaryota</taxon>
        <taxon>Fungi</taxon>
        <taxon>Dikarya</taxon>
        <taxon>Ascomycota</taxon>
        <taxon>Pezizomycotina</taxon>
        <taxon>Leotiomycetes</taxon>
        <taxon>Leotiomycetes incertae sedis</taxon>
        <taxon>Scytalidium</taxon>
    </lineage>
</organism>
<evidence type="ECO:0000256" key="3">
    <source>
        <dbReference type="ARBA" id="ARBA00022842"/>
    </source>
</evidence>
<dbReference type="GO" id="GO:0016836">
    <property type="term" value="F:hydro-lyase activity"/>
    <property type="evidence" value="ECO:0007669"/>
    <property type="project" value="TreeGrafter"/>
</dbReference>
<feature type="non-terminal residue" evidence="5">
    <location>
        <position position="486"/>
    </location>
</feature>
<feature type="domain" description="Mandelate racemase/muconate lactonizing enzyme C-terminal" evidence="4">
    <location>
        <begin position="220"/>
        <end position="316"/>
    </location>
</feature>
<dbReference type="InterPro" id="IPR013342">
    <property type="entry name" value="Mandelate_racemase_C"/>
</dbReference>
<keyword evidence="3" id="KW-0460">Magnesium</keyword>
<protein>
    <recommendedName>
        <fullName evidence="4">Mandelate racemase/muconate lactonizing enzyme C-terminal domain-containing protein</fullName>
    </recommendedName>
</protein>
<dbReference type="Pfam" id="PF13378">
    <property type="entry name" value="MR_MLE_C"/>
    <property type="match status" value="1"/>
</dbReference>
<evidence type="ECO:0000259" key="4">
    <source>
        <dbReference type="SMART" id="SM00922"/>
    </source>
</evidence>
<dbReference type="PANTHER" id="PTHR13794">
    <property type="entry name" value="ENOLASE SUPERFAMILY, MANDELATE RACEMASE"/>
    <property type="match status" value="1"/>
</dbReference>
<keyword evidence="2" id="KW-0479">Metal-binding</keyword>
<dbReference type="PANTHER" id="PTHR13794:SF58">
    <property type="entry name" value="MITOCHONDRIAL ENOLASE SUPERFAMILY MEMBER 1"/>
    <property type="match status" value="1"/>
</dbReference>
<dbReference type="GO" id="GO:0009063">
    <property type="term" value="P:amino acid catabolic process"/>
    <property type="evidence" value="ECO:0007669"/>
    <property type="project" value="InterPro"/>
</dbReference>
<dbReference type="Gene3D" id="3.30.390.10">
    <property type="entry name" value="Enolase-like, N-terminal domain"/>
    <property type="match status" value="1"/>
</dbReference>
<dbReference type="STRING" id="5539.A0A3E2GXC4"/>
<keyword evidence="6" id="KW-1185">Reference proteome</keyword>
<dbReference type="GO" id="GO:0016052">
    <property type="term" value="P:carbohydrate catabolic process"/>
    <property type="evidence" value="ECO:0007669"/>
    <property type="project" value="TreeGrafter"/>
</dbReference>
<dbReference type="PROSITE" id="PS00909">
    <property type="entry name" value="MR_MLE_2"/>
    <property type="match status" value="1"/>
</dbReference>
<sequence>MSNHTNGVINGSENETTLQCETKTIITSYETHDLRFPTSLDQSGSDAMNPAGDYSAAYIILHTSTELKGHGFSFTIGRGNDLVCSAAALIAERLVGKGLEELTQNMGKTWRYLVADSQLRWVGPEKGVIHLGLSVCVNALWDLWARSLGKPVWQLVAEFTPEEFVRCIDFRYILDAIMPEDAIAILTNNNETKQSRIQDVQDNRAVPAYSTQAGWLGFTDQRMIELMTGMINDGFDKFKLKVGGSLEDDKRRLKIARDIVGYDKMLMVDANQVWSVPEAIDYMLQLVEFKPDFIEEPTSPDDILGHAAIRKALKRYGIGVATGEHCQNRIMFKQFLQAGSIDVCQIDACRLGGVNEVMAVLLMAKKYRTLVNPTTYLLVLTSKPLLRFNIPVIPHSGGIGLNEYTQHLAIIDYVCVSAKKSLLENITSFNEAVTHPVKVKDGYFVTPWEAGYSVEYKPSFIEKYEYPQGSFWSSEQGLRIQSGPKL</sequence>
<evidence type="ECO:0000256" key="1">
    <source>
        <dbReference type="ARBA" id="ARBA00001946"/>
    </source>
</evidence>
<dbReference type="SFLD" id="SFLDG00179">
    <property type="entry name" value="mandelate_racemase"/>
    <property type="match status" value="1"/>
</dbReference>
<dbReference type="AlphaFoldDB" id="A0A3E2GXC4"/>
<feature type="non-terminal residue" evidence="5">
    <location>
        <position position="1"/>
    </location>
</feature>
<evidence type="ECO:0000256" key="2">
    <source>
        <dbReference type="ARBA" id="ARBA00022723"/>
    </source>
</evidence>
<dbReference type="Proteomes" id="UP000258309">
    <property type="component" value="Unassembled WGS sequence"/>
</dbReference>
<dbReference type="Gene3D" id="3.20.20.120">
    <property type="entry name" value="Enolase-like C-terminal domain"/>
    <property type="match status" value="1"/>
</dbReference>
<accession>A0A3E2GXC4</accession>
<comment type="caution">
    <text evidence="5">The sequence shown here is derived from an EMBL/GenBank/DDBJ whole genome shotgun (WGS) entry which is preliminary data.</text>
</comment>